<evidence type="ECO:0000313" key="3">
    <source>
        <dbReference type="Proteomes" id="UP000000466"/>
    </source>
</evidence>
<dbReference type="STRING" id="1117647.M5M_07505"/>
<dbReference type="OrthoDB" id="245568at2"/>
<dbReference type="InterPro" id="IPR001638">
    <property type="entry name" value="Solute-binding_3/MltF_N"/>
</dbReference>
<accession>K4KXQ9</accession>
<dbReference type="Pfam" id="PF00497">
    <property type="entry name" value="SBP_bac_3"/>
    <property type="match status" value="1"/>
</dbReference>
<dbReference type="KEGG" id="saga:M5M_07505"/>
<proteinExistence type="predicted"/>
<dbReference type="RefSeq" id="WP_015046865.1">
    <property type="nucleotide sequence ID" value="NC_018868.3"/>
</dbReference>
<organism evidence="2 3">
    <name type="scientific">Simiduia agarivorans (strain DSM 21679 / JCM 13881 / BCRC 17597 / SA1)</name>
    <dbReference type="NCBI Taxonomy" id="1117647"/>
    <lineage>
        <taxon>Bacteria</taxon>
        <taxon>Pseudomonadati</taxon>
        <taxon>Pseudomonadota</taxon>
        <taxon>Gammaproteobacteria</taxon>
        <taxon>Cellvibrionales</taxon>
        <taxon>Cellvibrionaceae</taxon>
        <taxon>Simiduia</taxon>
    </lineage>
</organism>
<sequence>MRLGVFTSLLVWLSLSSLPRAETDTVKLVSDLYCPFVCAVGAPQEGYLVDLVRAATADASTRVTYAVYPWERALVMVRQAQADGILAVSQRRSEGLLLSSVIGFDTVAITSLEPLPAASSTTTVFDWLDRYRLGVVTFPLAPASAYEQYLAARKTREPGGVVTVAGENASALLVRMLIAGRVSAAMENPQVIKHLLHQEFPDVAFWQRVITEPRPLYIGLRDTPANRQWLAQFEAGLARMRADGRLAALMARYGLVDWYGGAGQ</sequence>
<name>K4KXQ9_SIMAS</name>
<protein>
    <submittedName>
        <fullName evidence="2">ABC transporter substrate-binding protein</fullName>
    </submittedName>
</protein>
<evidence type="ECO:0000313" key="2">
    <source>
        <dbReference type="EMBL" id="AFU98692.1"/>
    </source>
</evidence>
<feature type="domain" description="Solute-binding protein family 3/N-terminal" evidence="1">
    <location>
        <begin position="35"/>
        <end position="257"/>
    </location>
</feature>
<evidence type="ECO:0000259" key="1">
    <source>
        <dbReference type="SMART" id="SM00062"/>
    </source>
</evidence>
<dbReference type="Gene3D" id="3.40.190.10">
    <property type="entry name" value="Periplasmic binding protein-like II"/>
    <property type="match status" value="2"/>
</dbReference>
<dbReference type="AlphaFoldDB" id="K4KXQ9"/>
<dbReference type="Proteomes" id="UP000000466">
    <property type="component" value="Chromosome"/>
</dbReference>
<dbReference type="SMART" id="SM00062">
    <property type="entry name" value="PBPb"/>
    <property type="match status" value="1"/>
</dbReference>
<dbReference type="eggNOG" id="COG0834">
    <property type="taxonomic scope" value="Bacteria"/>
</dbReference>
<gene>
    <name evidence="2" type="ordered locus">M5M_07505</name>
</gene>
<dbReference type="EMBL" id="CP003746">
    <property type="protein sequence ID" value="AFU98692.1"/>
    <property type="molecule type" value="Genomic_DNA"/>
</dbReference>
<dbReference type="HOGENOM" id="CLU_1053354_0_0_6"/>
<dbReference type="SUPFAM" id="SSF53850">
    <property type="entry name" value="Periplasmic binding protein-like II"/>
    <property type="match status" value="1"/>
</dbReference>
<reference evidence="2 3" key="1">
    <citation type="journal article" date="2013" name="Genome Announc.">
        <title>Complete genome sequence of Simiduia agarivorans SA1(T), a marine bacterium able to degrade a variety of polysaccharides.</title>
        <authorList>
            <person name="Lin S.Y."/>
            <person name="Shieh W.Y."/>
            <person name="Chen J.S."/>
            <person name="Tang S.L."/>
        </authorList>
    </citation>
    <scope>NUCLEOTIDE SEQUENCE [LARGE SCALE GENOMIC DNA]</scope>
    <source>
        <strain evidence="3">DSM 21679 / JCM 13881 / BCRC 17597 / SA1</strain>
    </source>
</reference>
<keyword evidence="3" id="KW-1185">Reference proteome</keyword>